<dbReference type="SMART" id="SM00320">
    <property type="entry name" value="WD40"/>
    <property type="match status" value="6"/>
</dbReference>
<dbReference type="Proteomes" id="UP001610446">
    <property type="component" value="Unassembled WGS sequence"/>
</dbReference>
<comment type="caution">
    <text evidence="3">The sequence shown here is derived from an EMBL/GenBank/DDBJ whole genome shotgun (WGS) entry which is preliminary data.</text>
</comment>
<dbReference type="Pfam" id="PF00400">
    <property type="entry name" value="WD40"/>
    <property type="match status" value="1"/>
</dbReference>
<evidence type="ECO:0000313" key="3">
    <source>
        <dbReference type="EMBL" id="KAL2825541.1"/>
    </source>
</evidence>
<feature type="compositionally biased region" description="Low complexity" evidence="2">
    <location>
        <begin position="133"/>
        <end position="143"/>
    </location>
</feature>
<accession>A0ABR4ICR9</accession>
<feature type="compositionally biased region" description="Polar residues" evidence="2">
    <location>
        <begin position="48"/>
        <end position="57"/>
    </location>
</feature>
<dbReference type="InterPro" id="IPR015943">
    <property type="entry name" value="WD40/YVTN_repeat-like_dom_sf"/>
</dbReference>
<dbReference type="EMBL" id="JBFXLU010000486">
    <property type="protein sequence ID" value="KAL2825541.1"/>
    <property type="molecule type" value="Genomic_DNA"/>
</dbReference>
<gene>
    <name evidence="3" type="ORF">BJY01DRAFT_230151</name>
</gene>
<feature type="region of interest" description="Disordered" evidence="2">
    <location>
        <begin position="81"/>
        <end position="219"/>
    </location>
</feature>
<evidence type="ECO:0000256" key="2">
    <source>
        <dbReference type="SAM" id="MobiDB-lite"/>
    </source>
</evidence>
<proteinExistence type="inferred from homology"/>
<name>A0ABR4ICR9_9EURO</name>
<feature type="region of interest" description="Disordered" evidence="2">
    <location>
        <begin position="805"/>
        <end position="824"/>
    </location>
</feature>
<keyword evidence="4" id="KW-1185">Reference proteome</keyword>
<feature type="region of interest" description="Disordered" evidence="2">
    <location>
        <begin position="662"/>
        <end position="695"/>
    </location>
</feature>
<feature type="compositionally biased region" description="Basic and acidic residues" evidence="2">
    <location>
        <begin position="101"/>
        <end position="117"/>
    </location>
</feature>
<organism evidence="3 4">
    <name type="scientific">Aspergillus pseudoustus</name>
    <dbReference type="NCBI Taxonomy" id="1810923"/>
    <lineage>
        <taxon>Eukaryota</taxon>
        <taxon>Fungi</taxon>
        <taxon>Dikarya</taxon>
        <taxon>Ascomycota</taxon>
        <taxon>Pezizomycotina</taxon>
        <taxon>Eurotiomycetes</taxon>
        <taxon>Eurotiomycetidae</taxon>
        <taxon>Eurotiales</taxon>
        <taxon>Aspergillaceae</taxon>
        <taxon>Aspergillus</taxon>
        <taxon>Aspergillus subgen. Nidulantes</taxon>
    </lineage>
</organism>
<dbReference type="PANTHER" id="PTHR19842:SF2">
    <property type="entry name" value="WD REPEAT PROTEIN (AFU_ORTHOLOGUE AFUA_5G04300)"/>
    <property type="match status" value="1"/>
</dbReference>
<reference evidence="3 4" key="1">
    <citation type="submission" date="2024-07" db="EMBL/GenBank/DDBJ databases">
        <title>Section-level genome sequencing and comparative genomics of Aspergillus sections Usti and Cavernicolus.</title>
        <authorList>
            <consortium name="Lawrence Berkeley National Laboratory"/>
            <person name="Nybo J.L."/>
            <person name="Vesth T.C."/>
            <person name="Theobald S."/>
            <person name="Frisvad J.C."/>
            <person name="Larsen T.O."/>
            <person name="Kjaerboelling I."/>
            <person name="Rothschild-Mancinelli K."/>
            <person name="Lyhne E.K."/>
            <person name="Kogle M.E."/>
            <person name="Barry K."/>
            <person name="Clum A."/>
            <person name="Na H."/>
            <person name="Ledsgaard L."/>
            <person name="Lin J."/>
            <person name="Lipzen A."/>
            <person name="Kuo A."/>
            <person name="Riley R."/>
            <person name="Mondo S."/>
            <person name="Labutti K."/>
            <person name="Haridas S."/>
            <person name="Pangalinan J."/>
            <person name="Salamov A.A."/>
            <person name="Simmons B.A."/>
            <person name="Magnuson J.K."/>
            <person name="Chen J."/>
            <person name="Drula E."/>
            <person name="Henrissat B."/>
            <person name="Wiebenga A."/>
            <person name="Lubbers R.J."/>
            <person name="Gomes A.C."/>
            <person name="Makela M.R."/>
            <person name="Stajich J."/>
            <person name="Grigoriev I.V."/>
            <person name="Mortensen U.H."/>
            <person name="De Vries R.P."/>
            <person name="Baker S.E."/>
            <person name="Andersen M.R."/>
        </authorList>
    </citation>
    <scope>NUCLEOTIDE SEQUENCE [LARGE SCALE GENOMIC DNA]</scope>
    <source>
        <strain evidence="3 4">CBS 123904</strain>
    </source>
</reference>
<dbReference type="InterPro" id="IPR036322">
    <property type="entry name" value="WD40_repeat_dom_sf"/>
</dbReference>
<comment type="similarity">
    <text evidence="1">Belongs to the WD repeat LST8 family.</text>
</comment>
<dbReference type="SUPFAM" id="SSF50978">
    <property type="entry name" value="WD40 repeat-like"/>
    <property type="match status" value="1"/>
</dbReference>
<dbReference type="InterPro" id="IPR037588">
    <property type="entry name" value="MLST8"/>
</dbReference>
<dbReference type="PANTHER" id="PTHR19842">
    <property type="entry name" value="G BETA-LIKE PROTEIN GBL"/>
    <property type="match status" value="1"/>
</dbReference>
<feature type="region of interest" description="Disordered" evidence="2">
    <location>
        <begin position="37"/>
        <end position="68"/>
    </location>
</feature>
<dbReference type="InterPro" id="IPR001680">
    <property type="entry name" value="WD40_rpt"/>
</dbReference>
<dbReference type="Gene3D" id="2.130.10.10">
    <property type="entry name" value="YVTN repeat-like/Quinoprotein amine dehydrogenase"/>
    <property type="match status" value="1"/>
</dbReference>
<evidence type="ECO:0000313" key="4">
    <source>
        <dbReference type="Proteomes" id="UP001610446"/>
    </source>
</evidence>
<sequence length="911" mass="101133">MIRNCSMSRYSAAPSLLGSEDPLMIRESEDLLSQFMRSSSHESHDNHAQPQIAQKTTPAAMVGQRASPKTRIKIPRSKVQLRPETELRVTVPRTQSPADTSIKKEIHPSPISKEKLPTHPRRVSPPVIDLCESSSVASASLSSDNDNEPKPVAPRRSRRAREGPTNYYKKTYHLDSESEEEDQILSSSRELPHRGRRTLQSSSTTPSLPPPSNHQATGRQQNISLRGLLQQRELGRYPNVPLQSQLGGNNFKLSRAWKGASNDVITLTWSPDGTKFAAGATAHCDEHMMAYNRKNNLVLGDLASNELHELPDHWMTRRLLASNNQDHAVNNDPRLFMSVSSVQWYGDTLYTASYDHTVKLWDTTRRKATCFKTLEHASQVIVMARSNFAENILATGTTTIGLWNTEALQYTELELPRPRSKKDIELAPTSISWGSNHATKHFLLAGMSDKEDSGVAQHGLLAAFRVSESSIEPENFSPNSQNVFDVAWHPTLPTFATACTAGQQAPRGTRSVVNIYEPLRHNRRVLDLDCPAQDMNEVVFCPLNTNYISASCTDGATYVWDQRNPGEILHKLEHGYPLNQIDETIPRELADTGVTLHTWGSTYEQLYTGGSDGVLKRWNIFRATEDVLVEDVANLQEGIMCGALAPDKSNLLVGDVSGGVQLLSSSPFSPEEEDDDDDDDDGDGDGEPGRGNNYYDFAFIESTPVDQSNTDLDSGVKAARELIATGQITRHPVFGPGQGPYYKGPFAAWARSNRTPPDQISTTPLAEKYSTRQLDVPIQSRRELNPTVQRDIEAHIALAKIRNQKRGCNKRRNSGHITIKKDGVHGDNNPVNLVHLCEMSRKRKQQELLSSGPDSQGAIMANIGREVIDLTGDSSEEEPAASSVEDVLDHLEDDFWWPCSGTIDPNWPKEP</sequence>
<evidence type="ECO:0000256" key="1">
    <source>
        <dbReference type="ARBA" id="ARBA00009890"/>
    </source>
</evidence>
<feature type="compositionally biased region" description="Acidic residues" evidence="2">
    <location>
        <begin position="670"/>
        <end position="686"/>
    </location>
</feature>
<feature type="compositionally biased region" description="Basic residues" evidence="2">
    <location>
        <begin position="805"/>
        <end position="814"/>
    </location>
</feature>
<protein>
    <submittedName>
        <fullName evidence="3">WD40-repeat-containing domain protein</fullName>
    </submittedName>
</protein>